<dbReference type="EMBL" id="JBFAIH010000010">
    <property type="protein sequence ID" value="MEV0364615.1"/>
    <property type="molecule type" value="Genomic_DNA"/>
</dbReference>
<dbReference type="SUPFAM" id="SSF82607">
    <property type="entry name" value="YbaB-like"/>
    <property type="match status" value="1"/>
</dbReference>
<reference evidence="1 2" key="1">
    <citation type="submission" date="2024-06" db="EMBL/GenBank/DDBJ databases">
        <title>The Natural Products Discovery Center: Release of the First 8490 Sequenced Strains for Exploring Actinobacteria Biosynthetic Diversity.</title>
        <authorList>
            <person name="Kalkreuter E."/>
            <person name="Kautsar S.A."/>
            <person name="Yang D."/>
            <person name="Bader C.D."/>
            <person name="Teijaro C.N."/>
            <person name="Fluegel L."/>
            <person name="Davis C.M."/>
            <person name="Simpson J.R."/>
            <person name="Lauterbach L."/>
            <person name="Steele A.D."/>
            <person name="Gui C."/>
            <person name="Meng S."/>
            <person name="Li G."/>
            <person name="Viehrig K."/>
            <person name="Ye F."/>
            <person name="Su P."/>
            <person name="Kiefer A.F."/>
            <person name="Nichols A."/>
            <person name="Cepeda A.J."/>
            <person name="Yan W."/>
            <person name="Fan B."/>
            <person name="Jiang Y."/>
            <person name="Adhikari A."/>
            <person name="Zheng C.-J."/>
            <person name="Schuster L."/>
            <person name="Cowan T.M."/>
            <person name="Smanski M.J."/>
            <person name="Chevrette M.G."/>
            <person name="De Carvalho L.P.S."/>
            <person name="Shen B."/>
        </authorList>
    </citation>
    <scope>NUCLEOTIDE SEQUENCE [LARGE SCALE GENOMIC DNA]</scope>
    <source>
        <strain evidence="1 2">NPDC050671</strain>
    </source>
</reference>
<sequence>MVAVISGDFSEEAAAAYESLQRQMRLIAEAQRQRVKLTASASVRDGRVTATVNADGLLIETVFADDIDELSYAEIAAAVTEATQQAAAEVAQKSAELVAPLREERARRPKLSEMIPGLADVEAMMPVAPPVPTVVPDPEDAEVAADPVLEFENVEEVDRVAGRGRSHPPVSGSTW</sequence>
<dbReference type="Gene3D" id="3.30.1310.10">
    <property type="entry name" value="Nucleoid-associated protein YbaB-like domain"/>
    <property type="match status" value="1"/>
</dbReference>
<keyword evidence="2" id="KW-1185">Reference proteome</keyword>
<gene>
    <name evidence="1" type="ORF">AB0H72_18140</name>
</gene>
<dbReference type="Pfam" id="PF02575">
    <property type="entry name" value="YbaB_DNA_bd"/>
    <property type="match status" value="1"/>
</dbReference>
<organism evidence="1 2">
    <name type="scientific">Nocardia fusca</name>
    <dbReference type="NCBI Taxonomy" id="941183"/>
    <lineage>
        <taxon>Bacteria</taxon>
        <taxon>Bacillati</taxon>
        <taxon>Actinomycetota</taxon>
        <taxon>Actinomycetes</taxon>
        <taxon>Mycobacteriales</taxon>
        <taxon>Nocardiaceae</taxon>
        <taxon>Nocardia</taxon>
    </lineage>
</organism>
<dbReference type="Proteomes" id="UP001551658">
    <property type="component" value="Unassembled WGS sequence"/>
</dbReference>
<evidence type="ECO:0000313" key="2">
    <source>
        <dbReference type="Proteomes" id="UP001551658"/>
    </source>
</evidence>
<accession>A0ABV3FAF6</accession>
<dbReference type="InterPro" id="IPR036894">
    <property type="entry name" value="YbaB-like_sf"/>
</dbReference>
<protein>
    <submittedName>
        <fullName evidence="1">YbaB/EbfC family nucleoid-associated protein</fullName>
    </submittedName>
</protein>
<proteinExistence type="predicted"/>
<comment type="caution">
    <text evidence="1">The sequence shown here is derived from an EMBL/GenBank/DDBJ whole genome shotgun (WGS) entry which is preliminary data.</text>
</comment>
<dbReference type="InterPro" id="IPR004401">
    <property type="entry name" value="YbaB/EbfC"/>
</dbReference>
<name>A0ABV3FAF6_9NOCA</name>
<dbReference type="RefSeq" id="WP_357979853.1">
    <property type="nucleotide sequence ID" value="NZ_JBFAIH010000010.1"/>
</dbReference>
<evidence type="ECO:0000313" key="1">
    <source>
        <dbReference type="EMBL" id="MEV0364615.1"/>
    </source>
</evidence>